<feature type="domain" description="Phytase-like" evidence="1">
    <location>
        <begin position="47"/>
        <end position="287"/>
    </location>
</feature>
<dbReference type="PIRSF" id="PIRSF031900">
    <property type="entry name" value="UCP031900"/>
    <property type="match status" value="1"/>
</dbReference>
<evidence type="ECO:0000313" key="2">
    <source>
        <dbReference type="EMBL" id="TCL01388.1"/>
    </source>
</evidence>
<organism evidence="2 3">
    <name type="scientific">Shimia isoporae</name>
    <dbReference type="NCBI Taxonomy" id="647720"/>
    <lineage>
        <taxon>Bacteria</taxon>
        <taxon>Pseudomonadati</taxon>
        <taxon>Pseudomonadota</taxon>
        <taxon>Alphaproteobacteria</taxon>
        <taxon>Rhodobacterales</taxon>
        <taxon>Roseobacteraceae</taxon>
    </lineage>
</organism>
<evidence type="ECO:0000313" key="3">
    <source>
        <dbReference type="Proteomes" id="UP000295673"/>
    </source>
</evidence>
<gene>
    <name evidence="2" type="ORF">BXY66_2703</name>
</gene>
<keyword evidence="3" id="KW-1185">Reference proteome</keyword>
<dbReference type="Proteomes" id="UP000295673">
    <property type="component" value="Unassembled WGS sequence"/>
</dbReference>
<reference evidence="2 3" key="1">
    <citation type="submission" date="2019-03" db="EMBL/GenBank/DDBJ databases">
        <title>Genomic Encyclopedia of Archaeal and Bacterial Type Strains, Phase II (KMG-II): from individual species to whole genera.</title>
        <authorList>
            <person name="Goeker M."/>
        </authorList>
    </citation>
    <scope>NUCLEOTIDE SEQUENCE [LARGE SCALE GENOMIC DNA]</scope>
    <source>
        <strain evidence="2 3">DSM 26433</strain>
    </source>
</reference>
<sequence>MRRRFAIPLTISHCLVLGLVGLSWVHAGGNEGKARHVSSFRWQLTNTWFGGFSAIDLSDDGLQMVALSDRGYWVEADLVREDGEIAGIKNVQMSRVLRSSGKFARHTGWRDSEGLARLNDGSFVVAFEAEHRVERFEKPGALPQKMPWNKDLDKMPLNGGFEALAVDDAGVLHAMPEVAIRADNSIQVFSLRDQEWSHAFTLTRDKQFQPVGADFGPDGRFYVLERGFNGFGFRTRVRSFLVTGDTAVDEKLLFSRGVAGHDNLEGLSVWQDENGAIRLTMISDDNFRFLQKTELVEYVLP</sequence>
<protein>
    <recommendedName>
        <fullName evidence="1">Phytase-like domain-containing protein</fullName>
    </recommendedName>
</protein>
<dbReference type="SUPFAM" id="SSF101898">
    <property type="entry name" value="NHL repeat"/>
    <property type="match status" value="1"/>
</dbReference>
<dbReference type="RefSeq" id="WP_132860729.1">
    <property type="nucleotide sequence ID" value="NZ_SMGR01000002.1"/>
</dbReference>
<accession>A0A4R1N3U5</accession>
<proteinExistence type="predicted"/>
<evidence type="ECO:0000259" key="1">
    <source>
        <dbReference type="Pfam" id="PF13449"/>
    </source>
</evidence>
<dbReference type="InterPro" id="IPR014567">
    <property type="entry name" value="UCP031900"/>
</dbReference>
<dbReference type="AlphaFoldDB" id="A0A4R1N3U5"/>
<dbReference type="EMBL" id="SMGR01000002">
    <property type="protein sequence ID" value="TCL01388.1"/>
    <property type="molecule type" value="Genomic_DNA"/>
</dbReference>
<dbReference type="InterPro" id="IPR027372">
    <property type="entry name" value="Phytase-like_dom"/>
</dbReference>
<dbReference type="OrthoDB" id="9798693at2"/>
<comment type="caution">
    <text evidence="2">The sequence shown here is derived from an EMBL/GenBank/DDBJ whole genome shotgun (WGS) entry which is preliminary data.</text>
</comment>
<dbReference type="Pfam" id="PF13449">
    <property type="entry name" value="Phytase-like"/>
    <property type="match status" value="1"/>
</dbReference>
<name>A0A4R1N3U5_9RHOB</name>